<dbReference type="NCBIfam" id="TIGR00638">
    <property type="entry name" value="Mop"/>
    <property type="match status" value="1"/>
</dbReference>
<dbReference type="RefSeq" id="WP_250867155.1">
    <property type="nucleotide sequence ID" value="NZ_JAGSOI010000004.1"/>
</dbReference>
<dbReference type="PANTHER" id="PTHR30432">
    <property type="entry name" value="TRANSCRIPTIONAL REGULATOR MODE"/>
    <property type="match status" value="1"/>
</dbReference>
<protein>
    <submittedName>
        <fullName evidence="4">Molybdenum-dependent transcriptional regulator</fullName>
    </submittedName>
</protein>
<dbReference type="PROSITE" id="PS51866">
    <property type="entry name" value="MOP"/>
    <property type="match status" value="1"/>
</dbReference>
<reference evidence="4" key="2">
    <citation type="submission" date="2021-04" db="EMBL/GenBank/DDBJ databases">
        <authorList>
            <person name="Dong X."/>
        </authorList>
    </citation>
    <scope>NUCLEOTIDE SEQUENCE</scope>
    <source>
        <strain evidence="4">LLY</strain>
    </source>
</reference>
<reference evidence="4" key="1">
    <citation type="journal article" date="2021" name="mSystems">
        <title>Bacteria and Archaea Synergistically Convert Glycine Betaine to Biogenic Methane in the Formosa Cold Seep of the South China Sea.</title>
        <authorList>
            <person name="Li L."/>
            <person name="Zhang W."/>
            <person name="Zhang S."/>
            <person name="Song L."/>
            <person name="Sun Q."/>
            <person name="Zhang H."/>
            <person name="Xiang H."/>
            <person name="Dong X."/>
        </authorList>
    </citation>
    <scope>NUCLEOTIDE SEQUENCE</scope>
    <source>
        <strain evidence="4">LLY</strain>
    </source>
</reference>
<dbReference type="GO" id="GO:0015689">
    <property type="term" value="P:molybdate ion transport"/>
    <property type="evidence" value="ECO:0007669"/>
    <property type="project" value="InterPro"/>
</dbReference>
<dbReference type="GO" id="GO:0005886">
    <property type="term" value="C:plasma membrane"/>
    <property type="evidence" value="ECO:0007669"/>
    <property type="project" value="UniProtKB-SubCell"/>
</dbReference>
<dbReference type="InterPro" id="IPR051815">
    <property type="entry name" value="Molybdate_resp_trans_reg"/>
</dbReference>
<dbReference type="EMBL" id="JAGSOI010000004">
    <property type="protein sequence ID" value="MCM1985781.1"/>
    <property type="molecule type" value="Genomic_DNA"/>
</dbReference>
<proteinExistence type="predicted"/>
<evidence type="ECO:0000313" key="4">
    <source>
        <dbReference type="EMBL" id="MCM1985781.1"/>
    </source>
</evidence>
<gene>
    <name evidence="4" type="ORF">KDK67_01925</name>
</gene>
<dbReference type="SUPFAM" id="SSF50331">
    <property type="entry name" value="MOP-like"/>
    <property type="match status" value="1"/>
</dbReference>
<sequence>MLFLEMRTKVWLTEDGKPIIGAGKVKLLKAIDEERSLRKACSILGISYKHAWLILKKMNERVGHEVVTTVRGGKGQGTFLTDYGKQLISEYEESRSFLDMTFGDETSLENISFKLSAHNKLSGRVLDIEKGDLVSKVKIEIDPEVLTSIITSDMLDRLDVQEGDEVFAIIKSTEVVLAKADGKAGMKSGTVDGGE</sequence>
<feature type="domain" description="Mop" evidence="3">
    <location>
        <begin position="114"/>
        <end position="179"/>
    </location>
</feature>
<dbReference type="Gene3D" id="1.10.10.10">
    <property type="entry name" value="Winged helix-like DNA-binding domain superfamily/Winged helix DNA-binding domain"/>
    <property type="match status" value="1"/>
</dbReference>
<accession>A0A9E5D9Y1</accession>
<comment type="subcellular location">
    <subcellularLocation>
        <location evidence="1">Cell membrane</location>
        <topology evidence="1">Peripheral membrane protein</topology>
    </subcellularLocation>
</comment>
<evidence type="ECO:0000256" key="1">
    <source>
        <dbReference type="ARBA" id="ARBA00004202"/>
    </source>
</evidence>
<dbReference type="PANTHER" id="PTHR30432:SF1">
    <property type="entry name" value="DNA-BINDING TRANSCRIPTIONAL DUAL REGULATOR MODE"/>
    <property type="match status" value="1"/>
</dbReference>
<dbReference type="AlphaFoldDB" id="A0A9E5D9Y1"/>
<evidence type="ECO:0000259" key="3">
    <source>
        <dbReference type="PROSITE" id="PS51866"/>
    </source>
</evidence>
<keyword evidence="2" id="KW-0500">Molybdenum</keyword>
<dbReference type="Gene3D" id="2.40.50.100">
    <property type="match status" value="1"/>
</dbReference>
<name>A0A9E5D9Y1_9EURY</name>
<dbReference type="InterPro" id="IPR004606">
    <property type="entry name" value="Mop_domain"/>
</dbReference>
<evidence type="ECO:0000313" key="5">
    <source>
        <dbReference type="Proteomes" id="UP001056766"/>
    </source>
</evidence>
<dbReference type="Proteomes" id="UP001056766">
    <property type="component" value="Unassembled WGS sequence"/>
</dbReference>
<dbReference type="SUPFAM" id="SSF46785">
    <property type="entry name" value="Winged helix' DNA-binding domain"/>
    <property type="match status" value="1"/>
</dbReference>
<dbReference type="InterPro" id="IPR036388">
    <property type="entry name" value="WH-like_DNA-bd_sf"/>
</dbReference>
<comment type="caution">
    <text evidence="4">The sequence shown here is derived from an EMBL/GenBank/DDBJ whole genome shotgun (WGS) entry which is preliminary data.</text>
</comment>
<dbReference type="InterPro" id="IPR005116">
    <property type="entry name" value="Transp-assoc_OB_typ1"/>
</dbReference>
<dbReference type="InterPro" id="IPR036390">
    <property type="entry name" value="WH_DNA-bd_sf"/>
</dbReference>
<keyword evidence="5" id="KW-1185">Reference proteome</keyword>
<dbReference type="InterPro" id="IPR008995">
    <property type="entry name" value="Mo/tungstate-bd_C_term_dom"/>
</dbReference>
<evidence type="ECO:0000256" key="2">
    <source>
        <dbReference type="ARBA" id="ARBA00022505"/>
    </source>
</evidence>
<dbReference type="Pfam" id="PF03459">
    <property type="entry name" value="TOBE"/>
    <property type="match status" value="1"/>
</dbReference>
<organism evidence="4 5">
    <name type="scientific">Methanococcoides seepicolus</name>
    <dbReference type="NCBI Taxonomy" id="2828780"/>
    <lineage>
        <taxon>Archaea</taxon>
        <taxon>Methanobacteriati</taxon>
        <taxon>Methanobacteriota</taxon>
        <taxon>Stenosarchaea group</taxon>
        <taxon>Methanomicrobia</taxon>
        <taxon>Methanosarcinales</taxon>
        <taxon>Methanosarcinaceae</taxon>
        <taxon>Methanococcoides</taxon>
    </lineage>
</organism>